<dbReference type="PROSITE" id="PS51294">
    <property type="entry name" value="HTH_MYB"/>
    <property type="match status" value="2"/>
</dbReference>
<gene>
    <name evidence="5" type="ORF">M9Y10_006436</name>
</gene>
<feature type="domain" description="Myb-like" evidence="2">
    <location>
        <begin position="88"/>
        <end position="138"/>
    </location>
</feature>
<dbReference type="Proteomes" id="UP001470230">
    <property type="component" value="Unassembled WGS sequence"/>
</dbReference>
<evidence type="ECO:0000313" key="6">
    <source>
        <dbReference type="Proteomes" id="UP001470230"/>
    </source>
</evidence>
<proteinExistence type="predicted"/>
<feature type="domain" description="Myb-like" evidence="2">
    <location>
        <begin position="34"/>
        <end position="85"/>
    </location>
</feature>
<dbReference type="CDD" id="cd00167">
    <property type="entry name" value="SANT"/>
    <property type="match status" value="2"/>
</dbReference>
<evidence type="ECO:0000313" key="5">
    <source>
        <dbReference type="EMBL" id="KAK8876241.1"/>
    </source>
</evidence>
<dbReference type="PANTHER" id="PTHR45614">
    <property type="entry name" value="MYB PROTEIN-RELATED"/>
    <property type="match status" value="1"/>
</dbReference>
<sequence>MMFMSTKINFDILNQSIPNLSNNEYNATSSETRSKRKIRNKFTPEEDQKLIELVKKNGDRSWNLISSLMGTRSQRQCRERWKHYLSCDSKESSKPWSKEEDAILIQKYNELGSKWTKIARELPGRSDLQVKIRYLKTLKNKKRRSKTKVIESESSDEYFDDEFFDKDGEIVDTQEQKQHNKCEQKSSNAESIPSLTNEEVKKNNDNNDHDFNYGFDSNLDFGSLSSNLITDFCQDSNEDILFQGFDSHFLSWSFE</sequence>
<dbReference type="InterPro" id="IPR009057">
    <property type="entry name" value="Homeodomain-like_sf"/>
</dbReference>
<evidence type="ECO:0000259" key="4">
    <source>
        <dbReference type="PROSITE" id="PS51294"/>
    </source>
</evidence>
<feature type="domain" description="HTH myb-type" evidence="4">
    <location>
        <begin position="95"/>
        <end position="142"/>
    </location>
</feature>
<evidence type="ECO:0008006" key="7">
    <source>
        <dbReference type="Google" id="ProtNLM"/>
    </source>
</evidence>
<evidence type="ECO:0000259" key="2">
    <source>
        <dbReference type="PROSITE" id="PS50090"/>
    </source>
</evidence>
<organism evidence="5 6">
    <name type="scientific">Tritrichomonas musculus</name>
    <dbReference type="NCBI Taxonomy" id="1915356"/>
    <lineage>
        <taxon>Eukaryota</taxon>
        <taxon>Metamonada</taxon>
        <taxon>Parabasalia</taxon>
        <taxon>Tritrichomonadida</taxon>
        <taxon>Tritrichomonadidae</taxon>
        <taxon>Tritrichomonas</taxon>
    </lineage>
</organism>
<dbReference type="Pfam" id="PF00249">
    <property type="entry name" value="Myb_DNA-binding"/>
    <property type="match status" value="2"/>
</dbReference>
<dbReference type="Gene3D" id="1.10.10.60">
    <property type="entry name" value="Homeodomain-like"/>
    <property type="match status" value="2"/>
</dbReference>
<dbReference type="PANTHER" id="PTHR45614:SF253">
    <property type="entry name" value="CHROMOSOME UNDETERMINED SCAFFOLD_38, WHOLE GENOME SHOTGUN SEQUENCE"/>
    <property type="match status" value="1"/>
</dbReference>
<feature type="domain" description="SANT" evidence="3">
    <location>
        <begin position="91"/>
        <end position="142"/>
    </location>
</feature>
<evidence type="ECO:0000259" key="3">
    <source>
        <dbReference type="PROSITE" id="PS51293"/>
    </source>
</evidence>
<dbReference type="InterPro" id="IPR001005">
    <property type="entry name" value="SANT/Myb"/>
</dbReference>
<feature type="region of interest" description="Disordered" evidence="1">
    <location>
        <begin position="176"/>
        <end position="203"/>
    </location>
</feature>
<reference evidence="5 6" key="1">
    <citation type="submission" date="2024-04" db="EMBL/GenBank/DDBJ databases">
        <title>Tritrichomonas musculus Genome.</title>
        <authorList>
            <person name="Alves-Ferreira E."/>
            <person name="Grigg M."/>
            <person name="Lorenzi H."/>
            <person name="Galac M."/>
        </authorList>
    </citation>
    <scope>NUCLEOTIDE SEQUENCE [LARGE SCALE GENOMIC DNA]</scope>
    <source>
        <strain evidence="5 6">EAF2021</strain>
    </source>
</reference>
<dbReference type="InterPro" id="IPR017930">
    <property type="entry name" value="Myb_dom"/>
</dbReference>
<dbReference type="PROSITE" id="PS51293">
    <property type="entry name" value="SANT"/>
    <property type="match status" value="1"/>
</dbReference>
<accession>A0ABR2JE57</accession>
<dbReference type="InterPro" id="IPR050560">
    <property type="entry name" value="MYB_TF"/>
</dbReference>
<name>A0ABR2JE57_9EUKA</name>
<protein>
    <recommendedName>
        <fullName evidence="7">Myb-like DNA-binding domain containing protein</fullName>
    </recommendedName>
</protein>
<dbReference type="InterPro" id="IPR017884">
    <property type="entry name" value="SANT_dom"/>
</dbReference>
<feature type="compositionally biased region" description="Polar residues" evidence="1">
    <location>
        <begin position="185"/>
        <end position="197"/>
    </location>
</feature>
<keyword evidence="6" id="KW-1185">Reference proteome</keyword>
<dbReference type="PROSITE" id="PS50090">
    <property type="entry name" value="MYB_LIKE"/>
    <property type="match status" value="2"/>
</dbReference>
<dbReference type="SUPFAM" id="SSF46689">
    <property type="entry name" value="Homeodomain-like"/>
    <property type="match status" value="1"/>
</dbReference>
<comment type="caution">
    <text evidence="5">The sequence shown here is derived from an EMBL/GenBank/DDBJ whole genome shotgun (WGS) entry which is preliminary data.</text>
</comment>
<dbReference type="EMBL" id="JAPFFF010000012">
    <property type="protein sequence ID" value="KAK8876241.1"/>
    <property type="molecule type" value="Genomic_DNA"/>
</dbReference>
<evidence type="ECO:0000256" key="1">
    <source>
        <dbReference type="SAM" id="MobiDB-lite"/>
    </source>
</evidence>
<dbReference type="SMART" id="SM00717">
    <property type="entry name" value="SANT"/>
    <property type="match status" value="2"/>
</dbReference>
<feature type="domain" description="HTH myb-type" evidence="4">
    <location>
        <begin position="34"/>
        <end position="89"/>
    </location>
</feature>